<keyword evidence="2" id="KW-1185">Reference proteome</keyword>
<accession>A0AAI8Z3J4</accession>
<dbReference type="EMBL" id="CAVMBE010000053">
    <property type="protein sequence ID" value="CAK4031789.1"/>
    <property type="molecule type" value="Genomic_DNA"/>
</dbReference>
<protein>
    <recommendedName>
        <fullName evidence="3">F-box domain-containing protein</fullName>
    </recommendedName>
</protein>
<reference evidence="1" key="1">
    <citation type="submission" date="2023-11" db="EMBL/GenBank/DDBJ databases">
        <authorList>
            <person name="Alioto T."/>
            <person name="Alioto T."/>
            <person name="Gomez Garrido J."/>
        </authorList>
    </citation>
    <scope>NUCLEOTIDE SEQUENCE</scope>
</reference>
<evidence type="ECO:0000313" key="1">
    <source>
        <dbReference type="EMBL" id="CAK4031789.1"/>
    </source>
</evidence>
<comment type="caution">
    <text evidence="1">The sequence shown here is derived from an EMBL/GenBank/DDBJ whole genome shotgun (WGS) entry which is preliminary data.</text>
</comment>
<name>A0AAI8Z3J4_9PEZI</name>
<dbReference type="AlphaFoldDB" id="A0AAI8Z3J4"/>
<gene>
    <name evidence="1" type="ORF">LECACI_7A006947</name>
</gene>
<evidence type="ECO:0000313" key="2">
    <source>
        <dbReference type="Proteomes" id="UP001296104"/>
    </source>
</evidence>
<proteinExistence type="predicted"/>
<organism evidence="1 2">
    <name type="scientific">Lecanosticta acicola</name>
    <dbReference type="NCBI Taxonomy" id="111012"/>
    <lineage>
        <taxon>Eukaryota</taxon>
        <taxon>Fungi</taxon>
        <taxon>Dikarya</taxon>
        <taxon>Ascomycota</taxon>
        <taxon>Pezizomycotina</taxon>
        <taxon>Dothideomycetes</taxon>
        <taxon>Dothideomycetidae</taxon>
        <taxon>Mycosphaerellales</taxon>
        <taxon>Mycosphaerellaceae</taxon>
        <taxon>Lecanosticta</taxon>
    </lineage>
</organism>
<evidence type="ECO:0008006" key="3">
    <source>
        <dbReference type="Google" id="ProtNLM"/>
    </source>
</evidence>
<dbReference type="Proteomes" id="UP001296104">
    <property type="component" value="Unassembled WGS sequence"/>
</dbReference>
<sequence length="239" mass="27587">MANVEFLDLPREVRDMVYLYFRGYSWIDITQMPDRIHQPSIAKVSRKVRKECLDVFYGKNRFMLDMRGWKNLAYPATWTPNHIFEHWIAAIGDVNAARLRNVSFYVHNFAVHFTISHQEPRISAKFRQTRTNTAYVDLAEEAPTSYSFELAIQRARARIEYAVMEMTEEVGDEPLTVKNIRNLCDIVESIKPALCTRMGVGWKGAIFPEDPSHGPHVERHREACAECAYFRITAAPGTG</sequence>